<sequence length="360" mass="40061">MEDMMNEALKELPEFNTAIKDSDEDGGVPAPGSSGSLGSSSMPLPRRLSCRTKVSSTPNYLELVARQAEGRNAEEFRREAARIAADHQGLPTPPMFDVPRYVPPGSLIALDSLGGYSQEDWDEDETIKKHLGRMAGSSRRMQPRPAPASRLSVIHEDDTRSGDRVAGGSTIFDEEVLGETTSMNMPSASAPLEGSLPMLGPLTRRIIQQEVHLGYRRDENDFAYFERMVEPILPTDLILVCSTTDGDVSTGIIFSHHGTLYLALGEHFDIRQIASPRTEQEILRILKAHKLPEAREEKLIVLLPEEPCVMFEDVHRQRWVSVQDVHYWAIWTDDGWVEQKCECEYCAKKAGTETAAAPSV</sequence>
<dbReference type="AlphaFoldDB" id="A0A8H3ITC4"/>
<organism evidence="2 3">
    <name type="scientific">Gomphillus americanus</name>
    <dbReference type="NCBI Taxonomy" id="1940652"/>
    <lineage>
        <taxon>Eukaryota</taxon>
        <taxon>Fungi</taxon>
        <taxon>Dikarya</taxon>
        <taxon>Ascomycota</taxon>
        <taxon>Pezizomycotina</taxon>
        <taxon>Lecanoromycetes</taxon>
        <taxon>OSLEUM clade</taxon>
        <taxon>Ostropomycetidae</taxon>
        <taxon>Ostropales</taxon>
        <taxon>Graphidaceae</taxon>
        <taxon>Gomphilloideae</taxon>
        <taxon>Gomphillus</taxon>
    </lineage>
</organism>
<gene>
    <name evidence="2" type="ORF">GOMPHAMPRED_003936</name>
</gene>
<keyword evidence="3" id="KW-1185">Reference proteome</keyword>
<reference evidence="2" key="1">
    <citation type="submission" date="2021-03" db="EMBL/GenBank/DDBJ databases">
        <authorList>
            <person name="Tagirdzhanova G."/>
        </authorList>
    </citation>
    <scope>NUCLEOTIDE SEQUENCE</scope>
</reference>
<dbReference type="Proteomes" id="UP000664169">
    <property type="component" value="Unassembled WGS sequence"/>
</dbReference>
<name>A0A8H3ITC4_9LECA</name>
<feature type="region of interest" description="Disordered" evidence="1">
    <location>
        <begin position="1"/>
        <end position="51"/>
    </location>
</feature>
<feature type="compositionally biased region" description="Low complexity" evidence="1">
    <location>
        <begin position="31"/>
        <end position="47"/>
    </location>
</feature>
<evidence type="ECO:0000313" key="2">
    <source>
        <dbReference type="EMBL" id="CAF9925584.1"/>
    </source>
</evidence>
<evidence type="ECO:0000256" key="1">
    <source>
        <dbReference type="SAM" id="MobiDB-lite"/>
    </source>
</evidence>
<comment type="caution">
    <text evidence="2">The sequence shown here is derived from an EMBL/GenBank/DDBJ whole genome shotgun (WGS) entry which is preliminary data.</text>
</comment>
<dbReference type="EMBL" id="CAJPDQ010000023">
    <property type="protein sequence ID" value="CAF9925584.1"/>
    <property type="molecule type" value="Genomic_DNA"/>
</dbReference>
<proteinExistence type="predicted"/>
<accession>A0A8H3ITC4</accession>
<protein>
    <submittedName>
        <fullName evidence="2">Uncharacterized protein</fullName>
    </submittedName>
</protein>
<evidence type="ECO:0000313" key="3">
    <source>
        <dbReference type="Proteomes" id="UP000664169"/>
    </source>
</evidence>